<proteinExistence type="predicted"/>
<dbReference type="CDD" id="cd05008">
    <property type="entry name" value="SIS_GlmS_GlmD_1"/>
    <property type="match status" value="1"/>
</dbReference>
<dbReference type="InterPro" id="IPR035466">
    <property type="entry name" value="GlmS/AgaS_SIS"/>
</dbReference>
<feature type="domain" description="SIS" evidence="2">
    <location>
        <begin position="28"/>
        <end position="178"/>
    </location>
</feature>
<feature type="domain" description="SIS" evidence="2">
    <location>
        <begin position="204"/>
        <end position="343"/>
    </location>
</feature>
<evidence type="ECO:0000313" key="4">
    <source>
        <dbReference type="Proteomes" id="UP000284822"/>
    </source>
</evidence>
<dbReference type="AlphaFoldDB" id="A0A417Z6Q3"/>
<dbReference type="GO" id="GO:0097367">
    <property type="term" value="F:carbohydrate derivative binding"/>
    <property type="evidence" value="ECO:0007669"/>
    <property type="project" value="InterPro"/>
</dbReference>
<gene>
    <name evidence="3" type="ORF">DS832_05855</name>
</gene>
<evidence type="ECO:0000313" key="3">
    <source>
        <dbReference type="EMBL" id="RHW46283.1"/>
    </source>
</evidence>
<name>A0A417Z6Q3_9LACO</name>
<sequence>MKSIADYVELEPLYYQQILDNFEKLFLKAIDLKAVHSLKAVVLFATGSSSNAAYAARPFMSKILHLPVFIEEPSMAANYLYNEDKSTLYIAISQGGHSYSIVNLIKQFQQQNQTIYALTSDDNSPVYQSSEHVLTMGMPIEEMPYVSAGYSVTILDLILISLTLANQLQILSMEQLQLYKDKIQQIITQLPTVIKNSKEWVAKQQELFVTAKRIIFIGYGSTYGIAREGETKITETVHVTALGKELEEYMHGPYIGLHEDDYIIFLEPQGKLESRAIALKKFLQEHVQHIFTIYAGTTNSKNNSDLCLDINCDELLTSLFMTIPIHLLSYHVSKLTGHNLEISTYPEFDEITKSKI</sequence>
<keyword evidence="3" id="KW-0032">Aminotransferase</keyword>
<keyword evidence="1" id="KW-0677">Repeat</keyword>
<evidence type="ECO:0000256" key="1">
    <source>
        <dbReference type="ARBA" id="ARBA00022737"/>
    </source>
</evidence>
<evidence type="ECO:0000259" key="2">
    <source>
        <dbReference type="PROSITE" id="PS51464"/>
    </source>
</evidence>
<comment type="caution">
    <text evidence="3">The sequence shown here is derived from an EMBL/GenBank/DDBJ whole genome shotgun (WGS) entry which is preliminary data.</text>
</comment>
<protein>
    <submittedName>
        <fullName evidence="3">Glucosamine--fructose-6-phosphate aminotransferase</fullName>
    </submittedName>
</protein>
<dbReference type="InterPro" id="IPR035490">
    <property type="entry name" value="GlmS/FrlB_SIS"/>
</dbReference>
<dbReference type="Pfam" id="PF01380">
    <property type="entry name" value="SIS"/>
    <property type="match status" value="2"/>
</dbReference>
<organism evidence="3 4">
    <name type="scientific">Bombilactobacillus bombi</name>
    <dbReference type="NCBI Taxonomy" id="1303590"/>
    <lineage>
        <taxon>Bacteria</taxon>
        <taxon>Bacillati</taxon>
        <taxon>Bacillota</taxon>
        <taxon>Bacilli</taxon>
        <taxon>Lactobacillales</taxon>
        <taxon>Lactobacillaceae</taxon>
        <taxon>Bombilactobacillus</taxon>
    </lineage>
</organism>
<dbReference type="PROSITE" id="PS51464">
    <property type="entry name" value="SIS"/>
    <property type="match status" value="2"/>
</dbReference>
<dbReference type="GO" id="GO:0004360">
    <property type="term" value="F:glutamine-fructose-6-phosphate transaminase (isomerizing) activity"/>
    <property type="evidence" value="ECO:0007669"/>
    <property type="project" value="TreeGrafter"/>
</dbReference>
<dbReference type="Gene3D" id="3.40.50.10490">
    <property type="entry name" value="Glucose-6-phosphate isomerase like protein, domain 1"/>
    <property type="match status" value="2"/>
</dbReference>
<dbReference type="EMBL" id="QOCS01000013">
    <property type="protein sequence ID" value="RHW46283.1"/>
    <property type="molecule type" value="Genomic_DNA"/>
</dbReference>
<dbReference type="PANTHER" id="PTHR10937:SF17">
    <property type="entry name" value="GLUCOSAMINE-FRUCTOSE-6-PHOSPHATE AMINOTRANSFERASE"/>
    <property type="match status" value="1"/>
</dbReference>
<dbReference type="RefSeq" id="WP_118910771.1">
    <property type="nucleotide sequence ID" value="NZ_QOCS01000013.1"/>
</dbReference>
<keyword evidence="3" id="KW-0808">Transferase</keyword>
<dbReference type="CDD" id="cd05009">
    <property type="entry name" value="SIS_GlmS_GlmD_2"/>
    <property type="match status" value="1"/>
</dbReference>
<dbReference type="GO" id="GO:0006487">
    <property type="term" value="P:protein N-linked glycosylation"/>
    <property type="evidence" value="ECO:0007669"/>
    <property type="project" value="TreeGrafter"/>
</dbReference>
<accession>A0A417Z6Q3</accession>
<dbReference type="GO" id="GO:0006047">
    <property type="term" value="P:UDP-N-acetylglucosamine metabolic process"/>
    <property type="evidence" value="ECO:0007669"/>
    <property type="project" value="TreeGrafter"/>
</dbReference>
<dbReference type="InterPro" id="IPR046348">
    <property type="entry name" value="SIS_dom_sf"/>
</dbReference>
<dbReference type="SUPFAM" id="SSF53697">
    <property type="entry name" value="SIS domain"/>
    <property type="match status" value="1"/>
</dbReference>
<dbReference type="InterPro" id="IPR001347">
    <property type="entry name" value="SIS_dom"/>
</dbReference>
<dbReference type="Proteomes" id="UP000284822">
    <property type="component" value="Unassembled WGS sequence"/>
</dbReference>
<dbReference type="GO" id="GO:0006002">
    <property type="term" value="P:fructose 6-phosphate metabolic process"/>
    <property type="evidence" value="ECO:0007669"/>
    <property type="project" value="TreeGrafter"/>
</dbReference>
<reference evidence="3 4" key="1">
    <citation type="submission" date="2018-07" db="EMBL/GenBank/DDBJ databases">
        <title>Genome sequences of six Lactobacillus spp. isolated from bumble bee guts.</title>
        <authorList>
            <person name="Motta E.V.S."/>
            <person name="Moran N.A."/>
        </authorList>
    </citation>
    <scope>NUCLEOTIDE SEQUENCE [LARGE SCALE GENOMIC DNA]</scope>
    <source>
        <strain evidence="3 4">LV-8.1</strain>
    </source>
</reference>
<dbReference type="PANTHER" id="PTHR10937">
    <property type="entry name" value="GLUCOSAMINE--FRUCTOSE-6-PHOSPHATE AMINOTRANSFERASE, ISOMERIZING"/>
    <property type="match status" value="1"/>
</dbReference>